<dbReference type="Gene3D" id="2.60.120.260">
    <property type="entry name" value="Galactose-binding domain-like"/>
    <property type="match status" value="1"/>
</dbReference>
<dbReference type="InterPro" id="IPR013736">
    <property type="entry name" value="Xaa-Pro_dipept_C"/>
</dbReference>
<gene>
    <name evidence="3" type="ordered locus">Cwoe_3347</name>
</gene>
<proteinExistence type="predicted"/>
<dbReference type="NCBIfam" id="TIGR00976">
    <property type="entry name" value="CocE_NonD"/>
    <property type="match status" value="1"/>
</dbReference>
<dbReference type="SMART" id="SM00939">
    <property type="entry name" value="PepX_C"/>
    <property type="match status" value="1"/>
</dbReference>
<dbReference type="HOGENOM" id="CLU_015590_4_1_11"/>
<dbReference type="EMBL" id="CP001854">
    <property type="protein sequence ID" value="ADB51765.1"/>
    <property type="molecule type" value="Genomic_DNA"/>
</dbReference>
<evidence type="ECO:0000256" key="1">
    <source>
        <dbReference type="ARBA" id="ARBA00022801"/>
    </source>
</evidence>
<organism evidence="3 4">
    <name type="scientific">Conexibacter woesei (strain DSM 14684 / CCUG 47730 / CIP 108061 / JCM 11494 / NBRC 100937 / ID131577)</name>
    <dbReference type="NCBI Taxonomy" id="469383"/>
    <lineage>
        <taxon>Bacteria</taxon>
        <taxon>Bacillati</taxon>
        <taxon>Actinomycetota</taxon>
        <taxon>Thermoleophilia</taxon>
        <taxon>Solirubrobacterales</taxon>
        <taxon>Conexibacteraceae</taxon>
        <taxon>Conexibacter</taxon>
    </lineage>
</organism>
<dbReference type="RefSeq" id="WP_012934816.1">
    <property type="nucleotide sequence ID" value="NC_013739.1"/>
</dbReference>
<dbReference type="KEGG" id="cwo:Cwoe_3347"/>
<name>D3FF48_CONWI</name>
<dbReference type="SUPFAM" id="SSF53474">
    <property type="entry name" value="alpha/beta-Hydrolases"/>
    <property type="match status" value="1"/>
</dbReference>
<dbReference type="Pfam" id="PF08530">
    <property type="entry name" value="PepX_C"/>
    <property type="match status" value="1"/>
</dbReference>
<feature type="domain" description="Xaa-Pro dipeptidyl-peptidase C-terminal" evidence="2">
    <location>
        <begin position="330"/>
        <end position="565"/>
    </location>
</feature>
<dbReference type="Pfam" id="PF02129">
    <property type="entry name" value="Peptidase_S15"/>
    <property type="match status" value="1"/>
</dbReference>
<dbReference type="eggNOG" id="COG2936">
    <property type="taxonomic scope" value="Bacteria"/>
</dbReference>
<evidence type="ECO:0000259" key="2">
    <source>
        <dbReference type="SMART" id="SM00939"/>
    </source>
</evidence>
<evidence type="ECO:0000313" key="4">
    <source>
        <dbReference type="Proteomes" id="UP000008229"/>
    </source>
</evidence>
<dbReference type="InterPro" id="IPR000383">
    <property type="entry name" value="Xaa-Pro-like_dom"/>
</dbReference>
<dbReference type="InterPro" id="IPR029058">
    <property type="entry name" value="AB_hydrolase_fold"/>
</dbReference>
<dbReference type="STRING" id="469383.Cwoe_3347"/>
<evidence type="ECO:0000313" key="3">
    <source>
        <dbReference type="EMBL" id="ADB51765.1"/>
    </source>
</evidence>
<dbReference type="OrthoDB" id="5240615at2"/>
<reference evidence="3 4" key="1">
    <citation type="journal article" date="2010" name="Stand. Genomic Sci.">
        <title>Complete genome sequence of Conexibacter woesei type strain (ID131577).</title>
        <authorList>
            <person name="Pukall R."/>
            <person name="Lapidus A."/>
            <person name="Glavina Del Rio T."/>
            <person name="Copeland A."/>
            <person name="Tice H."/>
            <person name="Cheng J.-F."/>
            <person name="Lucas S."/>
            <person name="Chen F."/>
            <person name="Nolan M."/>
            <person name="Bruce D."/>
            <person name="Goodwin L."/>
            <person name="Pitluck S."/>
            <person name="Mavromatis K."/>
            <person name="Ivanova N."/>
            <person name="Ovchinnikova G."/>
            <person name="Pati A."/>
            <person name="Chen A."/>
            <person name="Palaniappan K."/>
            <person name="Land M."/>
            <person name="Hauser L."/>
            <person name="Chang Y.-J."/>
            <person name="Jeffries C.D."/>
            <person name="Chain P."/>
            <person name="Meincke L."/>
            <person name="Sims D."/>
            <person name="Brettin T."/>
            <person name="Detter J.C."/>
            <person name="Rohde M."/>
            <person name="Goeker M."/>
            <person name="Bristow J."/>
            <person name="Eisen J.A."/>
            <person name="Markowitz V."/>
            <person name="Kyrpides N.C."/>
            <person name="Klenk H.-P."/>
            <person name="Hugenholtz P."/>
        </authorList>
    </citation>
    <scope>NUCLEOTIDE SEQUENCE [LARGE SCALE GENOMIC DNA]</scope>
    <source>
        <strain evidence="4">DSM 14684 / CIP 108061 / JCM 11494 / NBRC 100937 / ID131577</strain>
    </source>
</reference>
<keyword evidence="4" id="KW-1185">Reference proteome</keyword>
<reference evidence="4" key="2">
    <citation type="submission" date="2010-01" db="EMBL/GenBank/DDBJ databases">
        <title>The complete genome of Conexibacter woesei DSM 14684.</title>
        <authorList>
            <consortium name="US DOE Joint Genome Institute (JGI-PGF)"/>
            <person name="Lucas S."/>
            <person name="Copeland A."/>
            <person name="Lapidus A."/>
            <person name="Glavina del Rio T."/>
            <person name="Dalin E."/>
            <person name="Tice H."/>
            <person name="Bruce D."/>
            <person name="Goodwin L."/>
            <person name="Pitluck S."/>
            <person name="Kyrpides N."/>
            <person name="Mavromatis K."/>
            <person name="Ivanova N."/>
            <person name="Mikhailova N."/>
            <person name="Chertkov O."/>
            <person name="Brettin T."/>
            <person name="Detter J.C."/>
            <person name="Han C."/>
            <person name="Larimer F."/>
            <person name="Land M."/>
            <person name="Hauser L."/>
            <person name="Markowitz V."/>
            <person name="Cheng J.-F."/>
            <person name="Hugenholtz P."/>
            <person name="Woyke T."/>
            <person name="Wu D."/>
            <person name="Pukall R."/>
            <person name="Steenblock K."/>
            <person name="Schneider S."/>
            <person name="Klenk H.-P."/>
            <person name="Eisen J.A."/>
        </authorList>
    </citation>
    <scope>NUCLEOTIDE SEQUENCE [LARGE SCALE GENOMIC DNA]</scope>
    <source>
        <strain evidence="4">DSM 14684 / CIP 108061 / JCM 11494 / NBRC 100937 / ID131577</strain>
    </source>
</reference>
<protein>
    <submittedName>
        <fullName evidence="3">X-Pro dipeptidyl-peptidase domain protein</fullName>
    </submittedName>
</protein>
<dbReference type="AlphaFoldDB" id="D3FF48"/>
<keyword evidence="1" id="KW-0378">Hydrolase</keyword>
<dbReference type="Gene3D" id="1.10.3020.10">
    <property type="entry name" value="alpha-amino acid ester hydrolase ( Helical cap domain)"/>
    <property type="match status" value="1"/>
</dbReference>
<dbReference type="SUPFAM" id="SSF49785">
    <property type="entry name" value="Galactose-binding domain-like"/>
    <property type="match status" value="1"/>
</dbReference>
<accession>D3FF48</accession>
<sequence>MSPFAPPLPPDPVGRSLHVELSDGVRLAVDVWLPAGLPDGERIGTVLRATRYHRADESDGVTAEARRWTGWGYALVLVDARGSGASFGSRDAELSRREIEDYGEVLDWIARQPWSNGRAGAYGHSYDADTAELMASLGNPVLRAVAPLFPDYDVYEDLMVPGGVPNRLMTDSWLHMTRALDGIDGALEEVAALGETIATEIAPVKPVDGPDGPALREAAIREHQANADLRAAIARTPFKDDVDGGWSWAAASPQTYREATERAGVPTMPVASWFDAGTAAGTLTRFAVLDVPQEAYVGAWSHGAKYTCDAFRAEDERSEFEEAEVYRRVRDFFDRYVQRGEEPRPGRRLHYLTLASGEWATTETWPPRGTATTRWYLGAEGALTQEPPAQEVAVDVYRPDPSATAGASSRWGTQVSGGGAVVYPDRAAQDARLLAYTSAPLERDAHVAGTVAIVLELSSSQPDGTLFAYLEDVAPNGRVTYLTEGQLLLSQRARSFARADARPLQPGTVETVRIELFPVSAVVRAGHRLRIALASNDASHFETVPADGEVTYEVHRERDRPSWVEVPVAP</sequence>
<dbReference type="GO" id="GO:0008239">
    <property type="term" value="F:dipeptidyl-peptidase activity"/>
    <property type="evidence" value="ECO:0007669"/>
    <property type="project" value="InterPro"/>
</dbReference>
<dbReference type="Gene3D" id="3.40.50.1820">
    <property type="entry name" value="alpha/beta hydrolase"/>
    <property type="match status" value="1"/>
</dbReference>
<dbReference type="InterPro" id="IPR005674">
    <property type="entry name" value="CocE/Ser_esterase"/>
</dbReference>
<dbReference type="Proteomes" id="UP000008229">
    <property type="component" value="Chromosome"/>
</dbReference>
<dbReference type="InterPro" id="IPR008979">
    <property type="entry name" value="Galactose-bd-like_sf"/>
</dbReference>